<dbReference type="Proteomes" id="UP000784294">
    <property type="component" value="Unassembled WGS sequence"/>
</dbReference>
<evidence type="ECO:0000256" key="1">
    <source>
        <dbReference type="SAM" id="MobiDB-lite"/>
    </source>
</evidence>
<protein>
    <submittedName>
        <fullName evidence="2">Uncharacterized protein</fullName>
    </submittedName>
</protein>
<accession>A0A448WGS2</accession>
<evidence type="ECO:0000313" key="3">
    <source>
        <dbReference type="Proteomes" id="UP000784294"/>
    </source>
</evidence>
<feature type="region of interest" description="Disordered" evidence="1">
    <location>
        <begin position="1"/>
        <end position="23"/>
    </location>
</feature>
<name>A0A448WGS2_9PLAT</name>
<reference evidence="2" key="1">
    <citation type="submission" date="2018-11" db="EMBL/GenBank/DDBJ databases">
        <authorList>
            <consortium name="Pathogen Informatics"/>
        </authorList>
    </citation>
    <scope>NUCLEOTIDE SEQUENCE</scope>
</reference>
<keyword evidence="3" id="KW-1185">Reference proteome</keyword>
<dbReference type="AlphaFoldDB" id="A0A448WGS2"/>
<comment type="caution">
    <text evidence="2">The sequence shown here is derived from an EMBL/GenBank/DDBJ whole genome shotgun (WGS) entry which is preliminary data.</text>
</comment>
<sequence>MVARHSAQKRPSDQTFGHPPVEKSGMYMRLRHQALHKWSRMNSTYRHDSFLFTGPSASVAFSQLPGHRCSGLELESKHVAYPVSRSSVEFRIHARLEPS</sequence>
<proteinExistence type="predicted"/>
<gene>
    <name evidence="2" type="ORF">PXEA_LOCUS4799</name>
</gene>
<dbReference type="EMBL" id="CAAALY010011596">
    <property type="protein sequence ID" value="VEL11359.1"/>
    <property type="molecule type" value="Genomic_DNA"/>
</dbReference>
<evidence type="ECO:0000313" key="2">
    <source>
        <dbReference type="EMBL" id="VEL11359.1"/>
    </source>
</evidence>
<organism evidence="2 3">
    <name type="scientific">Protopolystoma xenopodis</name>
    <dbReference type="NCBI Taxonomy" id="117903"/>
    <lineage>
        <taxon>Eukaryota</taxon>
        <taxon>Metazoa</taxon>
        <taxon>Spiralia</taxon>
        <taxon>Lophotrochozoa</taxon>
        <taxon>Platyhelminthes</taxon>
        <taxon>Monogenea</taxon>
        <taxon>Polyopisthocotylea</taxon>
        <taxon>Polystomatidea</taxon>
        <taxon>Polystomatidae</taxon>
        <taxon>Protopolystoma</taxon>
    </lineage>
</organism>